<gene>
    <name evidence="1" type="ORF">SVXNc_0337</name>
</gene>
<keyword evidence="2" id="KW-1185">Reference proteome</keyword>
<sequence length="147" mass="17359">MNRPHEIDRFQDYIERGKVRDNRKDPAQASNLLRRSESKFETMERLGIEDETATDYLENVYESCKMLVQSLMAAEGFKPYSHEAIIAYAIDKLEIDLVNANTLNRYRKLRNDISYRGEIATTEEAKNIRQLYQELLNQLKPRIQDQK</sequence>
<reference evidence="1 2" key="1">
    <citation type="submission" date="2022-09" db="EMBL/GenBank/DDBJ databases">
        <title>Xylan utilization by haloarchaea-nanohaloarchaea associations.</title>
        <authorList>
            <person name="Yakimov M."/>
        </authorList>
    </citation>
    <scope>NUCLEOTIDE SEQUENCE [LARGE SCALE GENOMIC DNA]</scope>
    <source>
        <strain evidence="1 2">SVXNc</strain>
    </source>
</reference>
<protein>
    <submittedName>
        <fullName evidence="1">HEPN domain containing protein</fullName>
    </submittedName>
</protein>
<organism evidence="1 2">
    <name type="scientific">Candidatus Nanohalococcus occultus</name>
    <dbReference type="NCBI Taxonomy" id="2978047"/>
    <lineage>
        <taxon>Archaea</taxon>
        <taxon>Candidatus Nanohalarchaeota</taxon>
        <taxon>Candidatus Nanohalarchaeota incertae sedis</taxon>
        <taxon>Candidatus Nanohalococcus</taxon>
    </lineage>
</organism>
<dbReference type="RefSeq" id="WP_347722234.1">
    <property type="nucleotide sequence ID" value="NZ_CP104395.1"/>
</dbReference>
<evidence type="ECO:0000313" key="2">
    <source>
        <dbReference type="Proteomes" id="UP001218034"/>
    </source>
</evidence>
<accession>A0ABY8CDW5</accession>
<dbReference type="Gene3D" id="1.20.120.330">
    <property type="entry name" value="Nucleotidyltransferases domain 2"/>
    <property type="match status" value="1"/>
</dbReference>
<proteinExistence type="predicted"/>
<name>A0ABY8CDW5_9ARCH</name>
<dbReference type="GeneID" id="98290373"/>
<dbReference type="EMBL" id="CP104395">
    <property type="protein sequence ID" value="WEL19362.1"/>
    <property type="molecule type" value="Genomic_DNA"/>
</dbReference>
<evidence type="ECO:0000313" key="1">
    <source>
        <dbReference type="EMBL" id="WEL19362.1"/>
    </source>
</evidence>
<dbReference type="Proteomes" id="UP001218034">
    <property type="component" value="Chromosome"/>
</dbReference>